<evidence type="ECO:0000313" key="3">
    <source>
        <dbReference type="Proteomes" id="UP000316256"/>
    </source>
</evidence>
<dbReference type="InterPro" id="IPR055201">
    <property type="entry name" value="IHF-like_H2TH"/>
</dbReference>
<accession>A0A541BA45</accession>
<feature type="domain" description="Integration host factor-like helix-two turn-helix" evidence="1">
    <location>
        <begin position="32"/>
        <end position="101"/>
    </location>
</feature>
<protein>
    <submittedName>
        <fullName evidence="2">Integration host factor</fullName>
    </submittedName>
</protein>
<name>A0A541BA45_9NOCA</name>
<reference evidence="2 3" key="1">
    <citation type="submission" date="2019-06" db="EMBL/GenBank/DDBJ databases">
        <title>Rhodococcus spaelei sp. nov., isolated from a cave.</title>
        <authorList>
            <person name="Lee S.D."/>
        </authorList>
    </citation>
    <scope>NUCLEOTIDE SEQUENCE [LARGE SCALE GENOMIC DNA]</scope>
    <source>
        <strain evidence="2 3">C9-5</strain>
    </source>
</reference>
<dbReference type="Gene3D" id="1.10.8.50">
    <property type="match status" value="1"/>
</dbReference>
<evidence type="ECO:0000259" key="1">
    <source>
        <dbReference type="Pfam" id="PF22525"/>
    </source>
</evidence>
<organism evidence="2 3">
    <name type="scientific">Rhodococcus spelaei</name>
    <dbReference type="NCBI Taxonomy" id="2546320"/>
    <lineage>
        <taxon>Bacteria</taxon>
        <taxon>Bacillati</taxon>
        <taxon>Actinomycetota</taxon>
        <taxon>Actinomycetes</taxon>
        <taxon>Mycobacteriales</taxon>
        <taxon>Nocardiaceae</taxon>
        <taxon>Rhodococcus</taxon>
    </lineage>
</organism>
<gene>
    <name evidence="2" type="ORF">FK531_10635</name>
</gene>
<dbReference type="RefSeq" id="WP_142098963.1">
    <property type="nucleotide sequence ID" value="NZ_VIGH01000004.1"/>
</dbReference>
<keyword evidence="3" id="KW-1185">Reference proteome</keyword>
<proteinExistence type="predicted"/>
<dbReference type="EMBL" id="VIGH01000004">
    <property type="protein sequence ID" value="TQF69204.1"/>
    <property type="molecule type" value="Genomic_DNA"/>
</dbReference>
<dbReference type="InterPro" id="IPR047806">
    <property type="entry name" value="IHF_actinobact"/>
</dbReference>
<dbReference type="Proteomes" id="UP000316256">
    <property type="component" value="Unassembled WGS sequence"/>
</dbReference>
<comment type="caution">
    <text evidence="2">The sequence shown here is derived from an EMBL/GenBank/DDBJ whole genome shotgun (WGS) entry which is preliminary data.</text>
</comment>
<dbReference type="AlphaFoldDB" id="A0A541BA45"/>
<dbReference type="NCBIfam" id="NF041260">
    <property type="entry name" value="actino_IHF"/>
    <property type="match status" value="1"/>
</dbReference>
<evidence type="ECO:0000313" key="2">
    <source>
        <dbReference type="EMBL" id="TQF69204.1"/>
    </source>
</evidence>
<sequence>MALPTMTPEQRAAALEKAAASRKARAELRESLKSGKVRFEDVLDNAEADEIIGKTKVLYLLESLPRVGKIKAREIAESVGITETRRVAGLGPRQRAELLAKVA</sequence>
<dbReference type="OrthoDB" id="3197442at2"/>
<dbReference type="Pfam" id="PF22525">
    <property type="entry name" value="H2TH_5"/>
    <property type="match status" value="1"/>
</dbReference>